<evidence type="ECO:0000313" key="1">
    <source>
        <dbReference type="EMBL" id="KAF5188129.1"/>
    </source>
</evidence>
<protein>
    <recommendedName>
        <fullName evidence="3">Reverse transcriptase zinc-binding domain</fullName>
    </recommendedName>
</protein>
<keyword evidence="2" id="KW-1185">Reference proteome</keyword>
<name>A0A7J6VSR6_THATH</name>
<dbReference type="AlphaFoldDB" id="A0A7J6VSR6"/>
<gene>
    <name evidence="1" type="ORF">FRX31_022284</name>
</gene>
<evidence type="ECO:0000313" key="2">
    <source>
        <dbReference type="Proteomes" id="UP000554482"/>
    </source>
</evidence>
<evidence type="ECO:0008006" key="3">
    <source>
        <dbReference type="Google" id="ProtNLM"/>
    </source>
</evidence>
<feature type="non-terminal residue" evidence="1">
    <location>
        <position position="111"/>
    </location>
</feature>
<sequence length="111" mass="13277">MNSEDVTHLFLKCEKTASIWKLFLGHIPQVWASFQELYNVEMLLYSWPKLDMSEFCQRIWVILPYAFVWVIWCMRNDIIFNNADFHADKAAEAIKATVWSWLEISKESVHY</sequence>
<accession>A0A7J6VSR6</accession>
<dbReference type="EMBL" id="JABWDY010027150">
    <property type="protein sequence ID" value="KAF5188129.1"/>
    <property type="molecule type" value="Genomic_DNA"/>
</dbReference>
<dbReference type="Proteomes" id="UP000554482">
    <property type="component" value="Unassembled WGS sequence"/>
</dbReference>
<comment type="caution">
    <text evidence="1">The sequence shown here is derived from an EMBL/GenBank/DDBJ whole genome shotgun (WGS) entry which is preliminary data.</text>
</comment>
<dbReference type="OrthoDB" id="696485at2759"/>
<proteinExistence type="predicted"/>
<reference evidence="1 2" key="1">
    <citation type="submission" date="2020-06" db="EMBL/GenBank/DDBJ databases">
        <title>Transcriptomic and genomic resources for Thalictrum thalictroides and T. hernandezii: Facilitating candidate gene discovery in an emerging model plant lineage.</title>
        <authorList>
            <person name="Arias T."/>
            <person name="Riano-Pachon D.M."/>
            <person name="Di Stilio V.S."/>
        </authorList>
    </citation>
    <scope>NUCLEOTIDE SEQUENCE [LARGE SCALE GENOMIC DNA]</scope>
    <source>
        <strain evidence="2">cv. WT478/WT964</strain>
        <tissue evidence="1">Leaves</tissue>
    </source>
</reference>
<organism evidence="1 2">
    <name type="scientific">Thalictrum thalictroides</name>
    <name type="common">Rue-anemone</name>
    <name type="synonym">Anemone thalictroides</name>
    <dbReference type="NCBI Taxonomy" id="46969"/>
    <lineage>
        <taxon>Eukaryota</taxon>
        <taxon>Viridiplantae</taxon>
        <taxon>Streptophyta</taxon>
        <taxon>Embryophyta</taxon>
        <taxon>Tracheophyta</taxon>
        <taxon>Spermatophyta</taxon>
        <taxon>Magnoliopsida</taxon>
        <taxon>Ranunculales</taxon>
        <taxon>Ranunculaceae</taxon>
        <taxon>Thalictroideae</taxon>
        <taxon>Thalictrum</taxon>
    </lineage>
</organism>